<dbReference type="EMBL" id="JAXCEH010000021">
    <property type="protein sequence ID" value="MFA1557405.1"/>
    <property type="molecule type" value="Genomic_DNA"/>
</dbReference>
<sequence length="276" mass="28702">MSLGAVIEAVLATRDLGASVAFHTRAFGLEVLERDAAGALLGAPGGVTGLLRLTAVPDAPAAPEPRLWDIGPRLLGIYSRDLERTAAAIDAAGGRSRERVTYPYGSATLSEFVALGADGLWWTIPRAAAGHRPSPALEDDPGRLHGELHTAVIVPADHDAAVRFFTEAGGLEILFEGEMSGEPFDRMTGIPADASLRLTFLVSPGHAPARLEIMSFTGVDAADLSESRLGLRRLVFASDDPGATLADLVKAGGAPLGASTLRGPSGIEIELRAADL</sequence>
<feature type="domain" description="Glyoxalase/fosfomycin resistance/dioxygenase" evidence="1">
    <location>
        <begin position="9"/>
        <end position="107"/>
    </location>
</feature>
<dbReference type="Pfam" id="PF00903">
    <property type="entry name" value="Glyoxalase"/>
    <property type="match status" value="1"/>
</dbReference>
<name>A0ABV4R3B8_9ACTN</name>
<comment type="caution">
    <text evidence="2">The sequence shown here is derived from an EMBL/GenBank/DDBJ whole genome shotgun (WGS) entry which is preliminary data.</text>
</comment>
<organism evidence="2 3">
    <name type="scientific">Actinomadura chokoriensis</name>
    <dbReference type="NCBI Taxonomy" id="454156"/>
    <lineage>
        <taxon>Bacteria</taxon>
        <taxon>Bacillati</taxon>
        <taxon>Actinomycetota</taxon>
        <taxon>Actinomycetes</taxon>
        <taxon>Streptosporangiales</taxon>
        <taxon>Thermomonosporaceae</taxon>
        <taxon>Actinomadura</taxon>
    </lineage>
</organism>
<proteinExistence type="predicted"/>
<dbReference type="Gene3D" id="3.10.180.10">
    <property type="entry name" value="2,3-Dihydroxybiphenyl 1,2-Dioxygenase, domain 1"/>
    <property type="match status" value="2"/>
</dbReference>
<dbReference type="InterPro" id="IPR029068">
    <property type="entry name" value="Glyas_Bleomycin-R_OHBP_Dase"/>
</dbReference>
<evidence type="ECO:0000259" key="1">
    <source>
        <dbReference type="Pfam" id="PF00903"/>
    </source>
</evidence>
<protein>
    <recommendedName>
        <fullName evidence="1">Glyoxalase/fosfomycin resistance/dioxygenase domain-containing protein</fullName>
    </recommendedName>
</protein>
<dbReference type="InterPro" id="IPR004360">
    <property type="entry name" value="Glyas_Fos-R_dOase_dom"/>
</dbReference>
<evidence type="ECO:0000313" key="2">
    <source>
        <dbReference type="EMBL" id="MFA1557405.1"/>
    </source>
</evidence>
<evidence type="ECO:0000313" key="3">
    <source>
        <dbReference type="Proteomes" id="UP001569904"/>
    </source>
</evidence>
<dbReference type="SUPFAM" id="SSF54593">
    <property type="entry name" value="Glyoxalase/Bleomycin resistance protein/Dihydroxybiphenyl dioxygenase"/>
    <property type="match status" value="2"/>
</dbReference>
<dbReference type="RefSeq" id="WP_371944151.1">
    <property type="nucleotide sequence ID" value="NZ_JAXCEH010000021.1"/>
</dbReference>
<reference evidence="2 3" key="1">
    <citation type="submission" date="2023-11" db="EMBL/GenBank/DDBJ databases">
        <title>Actinomadura monticuli sp. nov., isolated from volcanic ash.</title>
        <authorList>
            <person name="Lee S.D."/>
            <person name="Yang H."/>
            <person name="Kim I.S."/>
        </authorList>
    </citation>
    <scope>NUCLEOTIDE SEQUENCE [LARGE SCALE GENOMIC DNA]</scope>
    <source>
        <strain evidence="2 3">DSM 45346</strain>
    </source>
</reference>
<gene>
    <name evidence="2" type="ORF">SM436_27310</name>
</gene>
<accession>A0ABV4R3B8</accession>
<dbReference type="Proteomes" id="UP001569904">
    <property type="component" value="Unassembled WGS sequence"/>
</dbReference>
<keyword evidence="3" id="KW-1185">Reference proteome</keyword>